<comment type="subcellular location">
    <subcellularLocation>
        <location evidence="1">Nucleus</location>
    </subcellularLocation>
</comment>
<evidence type="ECO:0000313" key="6">
    <source>
        <dbReference type="EMBL" id="QPG95646.1"/>
    </source>
</evidence>
<dbReference type="PANTHER" id="PTHR31001:SF50">
    <property type="entry name" value="ZN(II)2CYS6 TRANSCRIPTION FACTOR (EUROFUNG)"/>
    <property type="match status" value="1"/>
</dbReference>
<dbReference type="InterPro" id="IPR050613">
    <property type="entry name" value="Sec_Metabolite_Reg"/>
</dbReference>
<dbReference type="GO" id="GO:0003677">
    <property type="term" value="F:DNA binding"/>
    <property type="evidence" value="ECO:0007669"/>
    <property type="project" value="InterPro"/>
</dbReference>
<dbReference type="OrthoDB" id="424974at2759"/>
<feature type="region of interest" description="Disordered" evidence="4">
    <location>
        <begin position="118"/>
        <end position="159"/>
    </location>
</feature>
<dbReference type="PROSITE" id="PS50048">
    <property type="entry name" value="ZN2_CY6_FUNGAL_2"/>
    <property type="match status" value="1"/>
</dbReference>
<feature type="compositionally biased region" description="Polar residues" evidence="4">
    <location>
        <begin position="771"/>
        <end position="788"/>
    </location>
</feature>
<dbReference type="InterPro" id="IPR007219">
    <property type="entry name" value="XnlR_reg_dom"/>
</dbReference>
<keyword evidence="2" id="KW-0479">Metal-binding</keyword>
<feature type="compositionally biased region" description="Basic residues" evidence="4">
    <location>
        <begin position="49"/>
        <end position="62"/>
    </location>
</feature>
<dbReference type="InterPro" id="IPR001138">
    <property type="entry name" value="Zn2Cys6_DnaBD"/>
</dbReference>
<protein>
    <recommendedName>
        <fullName evidence="5">Zn(2)-C6 fungal-type domain-containing protein</fullName>
    </recommendedName>
</protein>
<evidence type="ECO:0000256" key="1">
    <source>
        <dbReference type="ARBA" id="ARBA00004123"/>
    </source>
</evidence>
<dbReference type="EMBL" id="CP031386">
    <property type="protein sequence ID" value="QPG95646.1"/>
    <property type="molecule type" value="Genomic_DNA"/>
</dbReference>
<keyword evidence="7" id="KW-1185">Reference proteome</keyword>
<dbReference type="PROSITE" id="PS00463">
    <property type="entry name" value="ZN2_CY6_FUNGAL_1"/>
    <property type="match status" value="1"/>
</dbReference>
<evidence type="ECO:0000259" key="5">
    <source>
        <dbReference type="PROSITE" id="PS50048"/>
    </source>
</evidence>
<feature type="domain" description="Zn(2)-C6 fungal-type" evidence="5">
    <location>
        <begin position="17"/>
        <end position="45"/>
    </location>
</feature>
<dbReference type="Pfam" id="PF04082">
    <property type="entry name" value="Fungal_trans"/>
    <property type="match status" value="1"/>
</dbReference>
<proteinExistence type="predicted"/>
<dbReference type="SMART" id="SM00066">
    <property type="entry name" value="GAL4"/>
    <property type="match status" value="1"/>
</dbReference>
<name>A0A7S9PTH1_EPIFF</name>
<dbReference type="Pfam" id="PF00172">
    <property type="entry name" value="Zn_clus"/>
    <property type="match status" value="1"/>
</dbReference>
<dbReference type="GO" id="GO:0006351">
    <property type="term" value="P:DNA-templated transcription"/>
    <property type="evidence" value="ECO:0007669"/>
    <property type="project" value="InterPro"/>
</dbReference>
<dbReference type="GO" id="GO:0008270">
    <property type="term" value="F:zinc ion binding"/>
    <property type="evidence" value="ECO:0007669"/>
    <property type="project" value="InterPro"/>
</dbReference>
<evidence type="ECO:0000256" key="2">
    <source>
        <dbReference type="ARBA" id="ARBA00022723"/>
    </source>
</evidence>
<sequence>MTKRQVQRKDRAVPQLSCALCRDRKLKCDKLDPCTNCTLSGVTCVPVYRPRRPRGRHARRSRNMSSCKSTTPPPSNNRRRNASDGGLGSGTSCPSNFVEKLASGIDLGSHLGRLETLVRGSDDEEMNDDLNQKVRRDSVGTPAGRMGSDGSNSQAGKPRSENWLACQRPGWHTVISVIGKWGRPAAPMRADCVKLTHDSQFAAASLPSPFSVGSDQDEDACISQSSQLWTDLMHGDGRSTAPEMLPLGKAHDNDANMDDLGQKHHVRDGMHCLSLLGWDNSRKIKPLSPQRDKASIAQLCSVYLRNVDPIIKILHRPSLSKWMLDGDRYLGYPEDHTSVQALESAVCYAAANTLTEEQCKSMFQTTKSNLVSTYRGQCEVAFERVGLLMTRDRIVLQSFLLYLIGRRSGENSTAVWTLATLAVRLAMAMGLNQEPSDGTAAEPFFHQQMRLRLWLTICLVDLHASFAQSTRPLISYQEVELAVSRVRHINDFDFDLSTSEQLPDKEELTETTFALVTYRAQVAGRLLNFPEPEKLDGASRSTSGASSPAWAAFPNQEQRRKYVSQFQQQALVLLHLCDPESSSYAWFTWHSTQCLVSAMRLSELLPYQLTQGVQTPASSPSPLRGGDTDLLRRTLRNLEKAELMYSDPRCEGFRWYIAIPWLALSTAIAECNTCTDIPLVYRAWPVIEASYQQYESYFLNNCGEMMQCPLALSMNQTRQRLSSRLQADNPFEHSPGAALSGTCTSEGLLQSLPDPSGRESTRTPVDPLLGSGNSLPNRSPSSSEASYIVSTTQPLARNRWDTDPISMEYTPGIGENMGSPSMYHSVPSSDLFESSWAMGDMMTAYLSLEEDGVALNGDRDRESHLGSELLEGFSLSDFGVGIIHLAEDGENLLLQIS</sequence>
<evidence type="ECO:0000313" key="7">
    <source>
        <dbReference type="Proteomes" id="UP000594364"/>
    </source>
</evidence>
<dbReference type="InterPro" id="IPR036864">
    <property type="entry name" value="Zn2-C6_fun-type_DNA-bd_sf"/>
</dbReference>
<dbReference type="CDD" id="cd00067">
    <property type="entry name" value="GAL4"/>
    <property type="match status" value="1"/>
</dbReference>
<dbReference type="PANTHER" id="PTHR31001">
    <property type="entry name" value="UNCHARACTERIZED TRANSCRIPTIONAL REGULATORY PROTEIN"/>
    <property type="match status" value="1"/>
</dbReference>
<dbReference type="GO" id="GO:0005634">
    <property type="term" value="C:nucleus"/>
    <property type="evidence" value="ECO:0007669"/>
    <property type="project" value="UniProtKB-SubCell"/>
</dbReference>
<evidence type="ECO:0000256" key="4">
    <source>
        <dbReference type="SAM" id="MobiDB-lite"/>
    </source>
</evidence>
<dbReference type="SUPFAM" id="SSF57701">
    <property type="entry name" value="Zn2/Cys6 DNA-binding domain"/>
    <property type="match status" value="1"/>
</dbReference>
<reference evidence="6 7" key="1">
    <citation type="journal article" date="2018" name="PLoS Genet.">
        <title>Repeat elements organise 3D genome structure and mediate transcription in the filamentous fungus Epichloe festucae.</title>
        <authorList>
            <person name="Winter D.J."/>
            <person name="Ganley A.R.D."/>
            <person name="Young C.A."/>
            <person name="Liachko I."/>
            <person name="Schardl C.L."/>
            <person name="Dupont P.Y."/>
            <person name="Berry D."/>
            <person name="Ram A."/>
            <person name="Scott B."/>
            <person name="Cox M.P."/>
        </authorList>
    </citation>
    <scope>NUCLEOTIDE SEQUENCE [LARGE SCALE GENOMIC DNA]</scope>
    <source>
        <strain evidence="6 7">Fl1</strain>
    </source>
</reference>
<dbReference type="SMART" id="SM00906">
    <property type="entry name" value="Fungal_trans"/>
    <property type="match status" value="1"/>
</dbReference>
<gene>
    <name evidence="6" type="ORF">C2857_001540</name>
</gene>
<organism evidence="6 7">
    <name type="scientific">Epichloe festucae (strain Fl1)</name>
    <dbReference type="NCBI Taxonomy" id="877507"/>
    <lineage>
        <taxon>Eukaryota</taxon>
        <taxon>Fungi</taxon>
        <taxon>Dikarya</taxon>
        <taxon>Ascomycota</taxon>
        <taxon>Pezizomycotina</taxon>
        <taxon>Sordariomycetes</taxon>
        <taxon>Hypocreomycetidae</taxon>
        <taxon>Hypocreales</taxon>
        <taxon>Clavicipitaceae</taxon>
        <taxon>Epichloe</taxon>
    </lineage>
</organism>
<dbReference type="AlphaFoldDB" id="A0A7S9PTH1"/>
<accession>A0A7S9PTH1</accession>
<dbReference type="Gene3D" id="4.10.240.10">
    <property type="entry name" value="Zn(2)-C6 fungal-type DNA-binding domain"/>
    <property type="match status" value="1"/>
</dbReference>
<feature type="region of interest" description="Disordered" evidence="4">
    <location>
        <begin position="48"/>
        <end position="91"/>
    </location>
</feature>
<evidence type="ECO:0000256" key="3">
    <source>
        <dbReference type="ARBA" id="ARBA00023242"/>
    </source>
</evidence>
<dbReference type="GO" id="GO:0000981">
    <property type="term" value="F:DNA-binding transcription factor activity, RNA polymerase II-specific"/>
    <property type="evidence" value="ECO:0007669"/>
    <property type="project" value="InterPro"/>
</dbReference>
<keyword evidence="3" id="KW-0539">Nucleus</keyword>
<feature type="region of interest" description="Disordered" evidence="4">
    <location>
        <begin position="748"/>
        <end position="788"/>
    </location>
</feature>
<dbReference type="CDD" id="cd12148">
    <property type="entry name" value="fungal_TF_MHR"/>
    <property type="match status" value="1"/>
</dbReference>
<dbReference type="Proteomes" id="UP000594364">
    <property type="component" value="Chromosome 2"/>
</dbReference>